<dbReference type="RefSeq" id="WP_133435703.1">
    <property type="nucleotide sequence ID" value="NZ_JAUFSA010000001.1"/>
</dbReference>
<dbReference type="InterPro" id="IPR038332">
    <property type="entry name" value="PPE_sf"/>
</dbReference>
<evidence type="ECO:0000313" key="2">
    <source>
        <dbReference type="EMBL" id="MDP7733205.1"/>
    </source>
</evidence>
<proteinExistence type="predicted"/>
<comment type="caution">
    <text evidence="2">The sequence shown here is derived from an EMBL/GenBank/DDBJ whole genome shotgun (WGS) entry which is preliminary data.</text>
</comment>
<name>A0A4R5WV76_9MYCO</name>
<protein>
    <submittedName>
        <fullName evidence="2">PE family protein</fullName>
    </submittedName>
</protein>
<sequence>MSFVIAAPEQLQGAAGDLAGIRAALTDAAAAAAGPTTAIAAAAQDEISTAVASMFGSFGAEFQAVHTQAQAFGERFASSLGVAAGAYASAESAASQALFTNTAANLQALQSAITANPAPLLRQFVSNQTGFGQTIAAALGTPLNLAIPANPAAVLQTIINQQIGYGQTVSTALNNAALDFSANANALPATLQTAAQQLATGDVTGAARGVATGFGNLFLTGLVANQDMETMLINITPTGTIGDLLPILAIPGQMAQNFTDLLPAGSVPAQISQHLTNVITTLTDTSQTLDLVTGDLHVGLPLVLGLEAIGPVVTTVNAFGTSANAVLGALQTGNVLGAGAALLDAPATVLDGFLNGQATLPLSVTLGELTTTTNVPLGGILTPAQTASLTLEIFGTSGTIPLFGTAFGGILPGLLTFLPEQLAEAIGSGPGLLP</sequence>
<accession>A0A4R5WV76</accession>
<organism evidence="2 3">
    <name type="scientific">Mycobacterium paragordonae</name>
    <dbReference type="NCBI Taxonomy" id="1389713"/>
    <lineage>
        <taxon>Bacteria</taxon>
        <taxon>Bacillati</taxon>
        <taxon>Actinomycetota</taxon>
        <taxon>Actinomycetes</taxon>
        <taxon>Mycobacteriales</taxon>
        <taxon>Mycobacteriaceae</taxon>
        <taxon>Mycobacterium</taxon>
    </lineage>
</organism>
<reference evidence="2" key="1">
    <citation type="submission" date="2023-06" db="EMBL/GenBank/DDBJ databases">
        <title>Identification of two novel mycobacterium reveal diversities and complexities of Mycobacterium gordonae clade.</title>
        <authorList>
            <person name="Matsumoto Y."/>
            <person name="Nakamura S."/>
            <person name="Motooka D."/>
            <person name="Fukushima K."/>
        </authorList>
    </citation>
    <scope>NUCLEOTIDE SEQUENCE</scope>
    <source>
        <strain evidence="2">TY812</strain>
    </source>
</reference>
<feature type="domain" description="PE" evidence="1">
    <location>
        <begin position="4"/>
        <end position="93"/>
    </location>
</feature>
<gene>
    <name evidence="2" type="ORF">QXL92_00340</name>
</gene>
<dbReference type="Proteomes" id="UP001229081">
    <property type="component" value="Unassembled WGS sequence"/>
</dbReference>
<dbReference type="InterPro" id="IPR000084">
    <property type="entry name" value="PE-PGRS_N"/>
</dbReference>
<evidence type="ECO:0000259" key="1">
    <source>
        <dbReference type="Pfam" id="PF00934"/>
    </source>
</evidence>
<dbReference type="SUPFAM" id="SSF140459">
    <property type="entry name" value="PE/PPE dimer-like"/>
    <property type="match status" value="1"/>
</dbReference>
<dbReference type="EMBL" id="JAUFSA010000001">
    <property type="protein sequence ID" value="MDP7733205.1"/>
    <property type="molecule type" value="Genomic_DNA"/>
</dbReference>
<dbReference type="AlphaFoldDB" id="A0A4R5WV76"/>
<dbReference type="Pfam" id="PF00934">
    <property type="entry name" value="PE"/>
    <property type="match status" value="1"/>
</dbReference>
<dbReference type="Gene3D" id="1.10.287.850">
    <property type="entry name" value="HP0062-like domain"/>
    <property type="match status" value="1"/>
</dbReference>
<evidence type="ECO:0000313" key="3">
    <source>
        <dbReference type="Proteomes" id="UP001229081"/>
    </source>
</evidence>